<dbReference type="InterPro" id="IPR004391">
    <property type="entry name" value="Glu_race"/>
</dbReference>
<dbReference type="RefSeq" id="WP_005981156.1">
    <property type="nucleotide sequence ID" value="NZ_BAABXY010000001.1"/>
</dbReference>
<evidence type="ECO:0000256" key="3">
    <source>
        <dbReference type="ARBA" id="ARBA00022960"/>
    </source>
</evidence>
<dbReference type="SUPFAM" id="SSF53681">
    <property type="entry name" value="Aspartate/glutamate racemase"/>
    <property type="match status" value="2"/>
</dbReference>
<feature type="active site" description="Proton donor/acceptor" evidence="8">
    <location>
        <position position="74"/>
    </location>
</feature>
<proteinExistence type="inferred from homology"/>
<dbReference type="PANTHER" id="PTHR21198">
    <property type="entry name" value="GLUTAMATE RACEMASE"/>
    <property type="match status" value="1"/>
</dbReference>
<dbReference type="GeneID" id="78453692"/>
<dbReference type="NCBIfam" id="TIGR00067">
    <property type="entry name" value="glut_race"/>
    <property type="match status" value="1"/>
</dbReference>
<dbReference type="GO" id="GO:0009252">
    <property type="term" value="P:peptidoglycan biosynthetic process"/>
    <property type="evidence" value="ECO:0007669"/>
    <property type="project" value="UniProtKB-UniRule"/>
</dbReference>
<dbReference type="Gene3D" id="3.40.50.1860">
    <property type="match status" value="2"/>
</dbReference>
<dbReference type="InterPro" id="IPR018187">
    <property type="entry name" value="Asp/Glu_racemase_AS_1"/>
</dbReference>
<comment type="similarity">
    <text evidence="8">Belongs to the aspartate/glutamate racemases family.</text>
</comment>
<feature type="binding site" evidence="8">
    <location>
        <begin position="43"/>
        <end position="44"/>
    </location>
    <ligand>
        <name>substrate</name>
    </ligand>
</feature>
<dbReference type="GO" id="GO:0071555">
    <property type="term" value="P:cell wall organization"/>
    <property type="evidence" value="ECO:0007669"/>
    <property type="project" value="UniProtKB-KW"/>
</dbReference>
<keyword evidence="4 8" id="KW-0573">Peptidoglycan synthesis</keyword>
<comment type="function">
    <text evidence="8">Provides the (R)-glutamate required for cell wall biosynthesis.</text>
</comment>
<keyword evidence="6 8" id="KW-0961">Cell wall biogenesis/degradation</keyword>
<dbReference type="FunFam" id="3.40.50.1860:FF:000002">
    <property type="entry name" value="Glutamate racemase"/>
    <property type="match status" value="1"/>
</dbReference>
<dbReference type="Proteomes" id="UP000249008">
    <property type="component" value="Chromosome 1"/>
</dbReference>
<dbReference type="AlphaFoldDB" id="A0AAX1TRD0"/>
<evidence type="ECO:0000256" key="7">
    <source>
        <dbReference type="ARBA" id="ARBA00070053"/>
    </source>
</evidence>
<comment type="catalytic activity">
    <reaction evidence="1 8">
        <text>L-glutamate = D-glutamate</text>
        <dbReference type="Rhea" id="RHEA:12813"/>
        <dbReference type="ChEBI" id="CHEBI:29985"/>
        <dbReference type="ChEBI" id="CHEBI:29986"/>
        <dbReference type="EC" id="5.1.1.3"/>
    </reaction>
</comment>
<feature type="binding site" evidence="8">
    <location>
        <begin position="185"/>
        <end position="186"/>
    </location>
    <ligand>
        <name>substrate</name>
    </ligand>
</feature>
<reference evidence="9 10" key="1">
    <citation type="submission" date="2018-06" db="EMBL/GenBank/DDBJ databases">
        <authorList>
            <consortium name="Pathogen Informatics"/>
            <person name="Doyle S."/>
        </authorList>
    </citation>
    <scope>NUCLEOTIDE SEQUENCE [LARGE SCALE GENOMIC DNA]</scope>
    <source>
        <strain evidence="9 10">NCTC12112</strain>
    </source>
</reference>
<dbReference type="HAMAP" id="MF_00258">
    <property type="entry name" value="Glu_racemase"/>
    <property type="match status" value="1"/>
</dbReference>
<evidence type="ECO:0000256" key="6">
    <source>
        <dbReference type="ARBA" id="ARBA00023316"/>
    </source>
</evidence>
<accession>A0AAX1TRD0</accession>
<evidence type="ECO:0000256" key="8">
    <source>
        <dbReference type="HAMAP-Rule" id="MF_00258"/>
    </source>
</evidence>
<feature type="binding site" evidence="8">
    <location>
        <begin position="75"/>
        <end position="76"/>
    </location>
    <ligand>
        <name>substrate</name>
    </ligand>
</feature>
<evidence type="ECO:0000313" key="9">
    <source>
        <dbReference type="EMBL" id="SQJ09900.1"/>
    </source>
</evidence>
<dbReference type="InterPro" id="IPR015942">
    <property type="entry name" value="Asp/Glu/hydantoin_racemase"/>
</dbReference>
<evidence type="ECO:0000313" key="10">
    <source>
        <dbReference type="Proteomes" id="UP000249008"/>
    </source>
</evidence>
<evidence type="ECO:0000256" key="5">
    <source>
        <dbReference type="ARBA" id="ARBA00023235"/>
    </source>
</evidence>
<evidence type="ECO:0000256" key="4">
    <source>
        <dbReference type="ARBA" id="ARBA00022984"/>
    </source>
</evidence>
<name>A0AAX1TRD0_9FUSO</name>
<dbReference type="InterPro" id="IPR001920">
    <property type="entry name" value="Asp/Glu_race"/>
</dbReference>
<dbReference type="EC" id="5.1.1.3" evidence="2 8"/>
<comment type="pathway">
    <text evidence="8">Cell wall biogenesis; peptidoglycan biosynthesis.</text>
</comment>
<feature type="active site" description="Proton donor/acceptor" evidence="8">
    <location>
        <position position="184"/>
    </location>
</feature>
<dbReference type="Pfam" id="PF01177">
    <property type="entry name" value="Asp_Glu_race"/>
    <property type="match status" value="1"/>
</dbReference>
<evidence type="ECO:0000256" key="1">
    <source>
        <dbReference type="ARBA" id="ARBA00001602"/>
    </source>
</evidence>
<dbReference type="PROSITE" id="PS00923">
    <property type="entry name" value="ASP_GLU_RACEMASE_1"/>
    <property type="match status" value="1"/>
</dbReference>
<keyword evidence="5 8" id="KW-0413">Isomerase</keyword>
<feature type="binding site" evidence="8">
    <location>
        <begin position="11"/>
        <end position="12"/>
    </location>
    <ligand>
        <name>substrate</name>
    </ligand>
</feature>
<keyword evidence="3 8" id="KW-0133">Cell shape</keyword>
<dbReference type="PANTHER" id="PTHR21198:SF2">
    <property type="entry name" value="GLUTAMATE RACEMASE"/>
    <property type="match status" value="1"/>
</dbReference>
<protein>
    <recommendedName>
        <fullName evidence="7 8">Glutamate racemase</fullName>
        <ecNumber evidence="2 8">5.1.1.3</ecNumber>
    </recommendedName>
</protein>
<dbReference type="GO" id="GO:0008360">
    <property type="term" value="P:regulation of cell shape"/>
    <property type="evidence" value="ECO:0007669"/>
    <property type="project" value="UniProtKB-KW"/>
</dbReference>
<dbReference type="GO" id="GO:0008881">
    <property type="term" value="F:glutamate racemase activity"/>
    <property type="evidence" value="ECO:0007669"/>
    <property type="project" value="UniProtKB-UniRule"/>
</dbReference>
<dbReference type="KEGG" id="ful:C4N20_02645"/>
<dbReference type="EMBL" id="LS483487">
    <property type="protein sequence ID" value="SQJ09900.1"/>
    <property type="molecule type" value="Genomic_DNA"/>
</dbReference>
<sequence length="263" mass="29095">MKKNYNIGVFDSGVGGTTVLKRIIELLPNENIIYYGDNGNAPYGEKTIKEIQGFCLDIMDFFMMNNCKAVVIACNTATAASLELIKEKYTVPVIGVISPGAKSAVEASTNKCIGVLSTPFTAASNAYADEIAKYSKTAKVYQEGCPELCPMIEAGWETFEDRETIIKNHISKFPRNVDTVVLGCTHYPIAREDIARNFCGNIVDPARETSVALYNTLKNSNLLSDSDTKGKIDFFVSGDKDKFRKVAEQFLGFEIKTLYRIEK</sequence>
<evidence type="ECO:0000256" key="2">
    <source>
        <dbReference type="ARBA" id="ARBA00013090"/>
    </source>
</evidence>
<organism evidence="9 10">
    <name type="scientific">Fusobacterium ulcerans</name>
    <dbReference type="NCBI Taxonomy" id="861"/>
    <lineage>
        <taxon>Bacteria</taxon>
        <taxon>Fusobacteriati</taxon>
        <taxon>Fusobacteriota</taxon>
        <taxon>Fusobacteriia</taxon>
        <taxon>Fusobacteriales</taxon>
        <taxon>Fusobacteriaceae</taxon>
        <taxon>Fusobacterium</taxon>
    </lineage>
</organism>
<gene>
    <name evidence="9" type="primary">racE_3</name>
    <name evidence="8" type="synonym">murI</name>
    <name evidence="9" type="ORF">NCTC12112_02411</name>
</gene>